<dbReference type="PATRIC" id="fig|698760.3.peg.5882"/>
<dbReference type="CDD" id="cd00090">
    <property type="entry name" value="HTH_ARSR"/>
    <property type="match status" value="1"/>
</dbReference>
<dbReference type="PRINTS" id="PR00778">
    <property type="entry name" value="HTHARSR"/>
</dbReference>
<keyword evidence="1" id="KW-0805">Transcription regulation</keyword>
<evidence type="ECO:0000313" key="6">
    <source>
        <dbReference type="EMBL" id="ELP65280.1"/>
    </source>
</evidence>
<dbReference type="STRING" id="85558.T45_04771"/>
<evidence type="ECO:0000256" key="1">
    <source>
        <dbReference type="ARBA" id="ARBA00023015"/>
    </source>
</evidence>
<evidence type="ECO:0000256" key="2">
    <source>
        <dbReference type="ARBA" id="ARBA00023125"/>
    </source>
</evidence>
<dbReference type="PANTHER" id="PTHR43132">
    <property type="entry name" value="ARSENICAL RESISTANCE OPERON REPRESSOR ARSR-RELATED"/>
    <property type="match status" value="1"/>
</dbReference>
<proteinExistence type="predicted"/>
<dbReference type="Pfam" id="PF01022">
    <property type="entry name" value="HTH_5"/>
    <property type="match status" value="1"/>
</dbReference>
<dbReference type="Proteomes" id="UP000010931">
    <property type="component" value="Unassembled WGS sequence"/>
</dbReference>
<dbReference type="GO" id="GO:0003700">
    <property type="term" value="F:DNA-binding transcription factor activity"/>
    <property type="evidence" value="ECO:0007669"/>
    <property type="project" value="InterPro"/>
</dbReference>
<dbReference type="InterPro" id="IPR011991">
    <property type="entry name" value="ArsR-like_HTH"/>
</dbReference>
<reference evidence="6 7" key="1">
    <citation type="journal article" date="2011" name="Plasmid">
        <title>Streptomyces turgidiscabies Car8 contains a modular pathogenicity island that shares virulence genes with other actinobacterial plant pathogens.</title>
        <authorList>
            <person name="Huguet-Tapia J.C."/>
            <person name="Badger J.H."/>
            <person name="Loria R."/>
            <person name="Pettis G.S."/>
        </authorList>
    </citation>
    <scope>NUCLEOTIDE SEQUENCE [LARGE SCALE GENOMIC DNA]</scope>
    <source>
        <strain evidence="6 7">Car8</strain>
    </source>
</reference>
<dbReference type="Gene3D" id="1.10.10.10">
    <property type="entry name" value="Winged helix-like DNA-binding domain superfamily/Winged helix DNA-binding domain"/>
    <property type="match status" value="1"/>
</dbReference>
<evidence type="ECO:0000256" key="3">
    <source>
        <dbReference type="ARBA" id="ARBA00023163"/>
    </source>
</evidence>
<keyword evidence="3" id="KW-0804">Transcription</keyword>
<accession>L7F3T1</accession>
<feature type="domain" description="HTH arsR-type" evidence="5">
    <location>
        <begin position="25"/>
        <end position="119"/>
    </location>
</feature>
<dbReference type="InterPro" id="IPR036390">
    <property type="entry name" value="WH_DNA-bd_sf"/>
</dbReference>
<dbReference type="EMBL" id="AEJB01000396">
    <property type="protein sequence ID" value="ELP65280.1"/>
    <property type="molecule type" value="Genomic_DNA"/>
</dbReference>
<protein>
    <submittedName>
        <fullName evidence="6">Transcriptional regulator, ArsR family</fullName>
    </submittedName>
</protein>
<evidence type="ECO:0000313" key="7">
    <source>
        <dbReference type="Proteomes" id="UP000010931"/>
    </source>
</evidence>
<comment type="caution">
    <text evidence="6">The sequence shown here is derived from an EMBL/GenBank/DDBJ whole genome shotgun (WGS) entry which is preliminary data.</text>
</comment>
<dbReference type="InterPro" id="IPR051011">
    <property type="entry name" value="Metal_resp_trans_reg"/>
</dbReference>
<keyword evidence="7" id="KW-1185">Reference proteome</keyword>
<feature type="compositionally biased region" description="Basic residues" evidence="4">
    <location>
        <begin position="133"/>
        <end position="142"/>
    </location>
</feature>
<organism evidence="6 7">
    <name type="scientific">Streptomyces turgidiscabies (strain Car8)</name>
    <dbReference type="NCBI Taxonomy" id="698760"/>
    <lineage>
        <taxon>Bacteria</taxon>
        <taxon>Bacillati</taxon>
        <taxon>Actinomycetota</taxon>
        <taxon>Actinomycetes</taxon>
        <taxon>Kitasatosporales</taxon>
        <taxon>Streptomycetaceae</taxon>
        <taxon>Streptomyces</taxon>
    </lineage>
</organism>
<dbReference type="SUPFAM" id="SSF46785">
    <property type="entry name" value="Winged helix' DNA-binding domain"/>
    <property type="match status" value="1"/>
</dbReference>
<evidence type="ECO:0000256" key="4">
    <source>
        <dbReference type="SAM" id="MobiDB-lite"/>
    </source>
</evidence>
<dbReference type="GO" id="GO:0003677">
    <property type="term" value="F:DNA binding"/>
    <property type="evidence" value="ECO:0007669"/>
    <property type="project" value="UniProtKB-KW"/>
</dbReference>
<dbReference type="InterPro" id="IPR036388">
    <property type="entry name" value="WH-like_DNA-bd_sf"/>
</dbReference>
<dbReference type="AlphaFoldDB" id="L7F3T1"/>
<sequence length="155" mass="16924">MGAMCRGPAGAGAVVPLPRGGDGTMSTPLYQLKADFFKTLGHPARIRVLELLSEREHAVAEMLPEVGIEPAHLSQQLAVLRRANLVVTRKEGSTVYYSLTSPYVAELLRVARIILSGVLTGQAELLADCGQPRGRHRERRNRRPDSRTTCQPDSP</sequence>
<evidence type="ECO:0000259" key="5">
    <source>
        <dbReference type="PROSITE" id="PS50987"/>
    </source>
</evidence>
<dbReference type="PANTHER" id="PTHR43132:SF2">
    <property type="entry name" value="ARSENICAL RESISTANCE OPERON REPRESSOR ARSR-RELATED"/>
    <property type="match status" value="1"/>
</dbReference>
<dbReference type="NCBIfam" id="NF033788">
    <property type="entry name" value="HTH_metalloreg"/>
    <property type="match status" value="1"/>
</dbReference>
<gene>
    <name evidence="6" type="ORF">STRTUCAR8_08802</name>
</gene>
<dbReference type="SMART" id="SM00418">
    <property type="entry name" value="HTH_ARSR"/>
    <property type="match status" value="1"/>
</dbReference>
<dbReference type="InterPro" id="IPR001845">
    <property type="entry name" value="HTH_ArsR_DNA-bd_dom"/>
</dbReference>
<feature type="region of interest" description="Disordered" evidence="4">
    <location>
        <begin position="130"/>
        <end position="155"/>
    </location>
</feature>
<keyword evidence="2" id="KW-0238">DNA-binding</keyword>
<name>L7F3T1_STRT8</name>
<dbReference type="PROSITE" id="PS50987">
    <property type="entry name" value="HTH_ARSR_2"/>
    <property type="match status" value="1"/>
</dbReference>